<feature type="transmembrane region" description="Helical" evidence="6">
    <location>
        <begin position="20"/>
        <end position="39"/>
    </location>
</feature>
<accession>A0A1B2M005</accession>
<name>A0A1B2M005_9GAMM</name>
<dbReference type="STRING" id="1789224.BFG52_09290"/>
<proteinExistence type="predicted"/>
<keyword evidence="5 6" id="KW-0472">Membrane</keyword>
<keyword evidence="2" id="KW-1003">Cell membrane</keyword>
<evidence type="ECO:0000256" key="6">
    <source>
        <dbReference type="SAM" id="Phobius"/>
    </source>
</evidence>
<evidence type="ECO:0000256" key="3">
    <source>
        <dbReference type="ARBA" id="ARBA00022692"/>
    </source>
</evidence>
<evidence type="ECO:0000256" key="4">
    <source>
        <dbReference type="ARBA" id="ARBA00022989"/>
    </source>
</evidence>
<keyword evidence="4 6" id="KW-1133">Transmembrane helix</keyword>
<dbReference type="Proteomes" id="UP000093391">
    <property type="component" value="Chromosome"/>
</dbReference>
<evidence type="ECO:0000256" key="1">
    <source>
        <dbReference type="ARBA" id="ARBA00004651"/>
    </source>
</evidence>
<feature type="transmembrane region" description="Helical" evidence="6">
    <location>
        <begin position="104"/>
        <end position="126"/>
    </location>
</feature>
<keyword evidence="3 6" id="KW-0812">Transmembrane</keyword>
<gene>
    <name evidence="7" type="ORF">BFG52_09290</name>
</gene>
<dbReference type="EMBL" id="CP016895">
    <property type="protein sequence ID" value="AOA58522.1"/>
    <property type="molecule type" value="Genomic_DNA"/>
</dbReference>
<dbReference type="AlphaFoldDB" id="A0A1B2M005"/>
<dbReference type="RefSeq" id="WP_067555106.1">
    <property type="nucleotide sequence ID" value="NZ_CP016895.1"/>
</dbReference>
<evidence type="ECO:0000313" key="7">
    <source>
        <dbReference type="EMBL" id="AOA58522.1"/>
    </source>
</evidence>
<evidence type="ECO:0000256" key="2">
    <source>
        <dbReference type="ARBA" id="ARBA00022475"/>
    </source>
</evidence>
<keyword evidence="8" id="KW-1185">Reference proteome</keyword>
<dbReference type="GO" id="GO:0005886">
    <property type="term" value="C:plasma membrane"/>
    <property type="evidence" value="ECO:0007669"/>
    <property type="project" value="UniProtKB-SubCell"/>
</dbReference>
<evidence type="ECO:0000256" key="5">
    <source>
        <dbReference type="ARBA" id="ARBA00023136"/>
    </source>
</evidence>
<dbReference type="Pfam" id="PF03788">
    <property type="entry name" value="LrgA"/>
    <property type="match status" value="1"/>
</dbReference>
<dbReference type="PANTHER" id="PTHR33931">
    <property type="entry name" value="HOLIN-LIKE PROTEIN CIDA-RELATED"/>
    <property type="match status" value="1"/>
</dbReference>
<protein>
    <submittedName>
        <fullName evidence="7">CidA/LrgA family protein</fullName>
    </submittedName>
</protein>
<reference evidence="7 8" key="1">
    <citation type="submission" date="2016-08" db="EMBL/GenBank/DDBJ databases">
        <authorList>
            <person name="Seilhamer J.J."/>
        </authorList>
    </citation>
    <scope>NUCLEOTIDE SEQUENCE [LARGE SCALE GENOMIC DNA]</scope>
    <source>
        <strain evidence="7 8">BRTC-1</strain>
    </source>
</reference>
<sequence>MLNSPLGQSLRHSHYLKVSLQIGLLFLFWWMGCYVQAFFHLPVSGAVVGLFLVLIALLTGLIKLHWIKRGADFILAELVLFFIPCFVAVLKYKDLFLSEGWQLLVAVAIGTICVMVTTAYSVYLGFKLEQKLKAHFTPSDPDAIHHGGH</sequence>
<dbReference type="KEGG" id="ala:BFG52_09290"/>
<comment type="subcellular location">
    <subcellularLocation>
        <location evidence="1">Cell membrane</location>
        <topology evidence="1">Multi-pass membrane protein</topology>
    </subcellularLocation>
</comment>
<feature type="transmembrane region" description="Helical" evidence="6">
    <location>
        <begin position="45"/>
        <end position="66"/>
    </location>
</feature>
<organism evidence="7 8">
    <name type="scientific">Acinetobacter larvae</name>
    <dbReference type="NCBI Taxonomy" id="1789224"/>
    <lineage>
        <taxon>Bacteria</taxon>
        <taxon>Pseudomonadati</taxon>
        <taxon>Pseudomonadota</taxon>
        <taxon>Gammaproteobacteria</taxon>
        <taxon>Moraxellales</taxon>
        <taxon>Moraxellaceae</taxon>
        <taxon>Acinetobacter</taxon>
    </lineage>
</organism>
<dbReference type="OrthoDB" id="6712880at2"/>
<evidence type="ECO:0000313" key="8">
    <source>
        <dbReference type="Proteomes" id="UP000093391"/>
    </source>
</evidence>
<feature type="transmembrane region" description="Helical" evidence="6">
    <location>
        <begin position="73"/>
        <end position="92"/>
    </location>
</feature>
<dbReference type="InterPro" id="IPR005538">
    <property type="entry name" value="LrgA/CidA"/>
</dbReference>
<dbReference type="PANTHER" id="PTHR33931:SF2">
    <property type="entry name" value="HOLIN-LIKE PROTEIN CIDA"/>
    <property type="match status" value="1"/>
</dbReference>